<protein>
    <recommendedName>
        <fullName evidence="3">DUF721 domain-containing protein</fullName>
    </recommendedName>
</protein>
<dbReference type="Proteomes" id="UP000530564">
    <property type="component" value="Unassembled WGS sequence"/>
</dbReference>
<sequence length="181" mass="19213">MPRPLPTPAEAAEILARKRTRPQRRPPPVAGRGLSKLLKELDAKYGQGPGALQARWREIVGVELAKRTEPVKLTKPRGGGPGALEIRVAGASAALIQHQAHEIVSRVNLFLGEGAVNKLRIVQGPLRTAAAAEPKTARKRAAPLDAAREAELAKSLENAPDGPLKAALLRLGRGVMRRGAG</sequence>
<dbReference type="AlphaFoldDB" id="A0A839ZY74"/>
<accession>A0A839ZY74</accession>
<dbReference type="EMBL" id="JACIDK010000002">
    <property type="protein sequence ID" value="MBB3891316.1"/>
    <property type="molecule type" value="Genomic_DNA"/>
</dbReference>
<dbReference type="Pfam" id="PF05258">
    <property type="entry name" value="DciA"/>
    <property type="match status" value="1"/>
</dbReference>
<reference evidence="1 2" key="1">
    <citation type="submission" date="2020-08" db="EMBL/GenBank/DDBJ databases">
        <title>Genomic Encyclopedia of Type Strains, Phase IV (KMG-IV): sequencing the most valuable type-strain genomes for metagenomic binning, comparative biology and taxonomic classification.</title>
        <authorList>
            <person name="Goeker M."/>
        </authorList>
    </citation>
    <scope>NUCLEOTIDE SEQUENCE [LARGE SCALE GENOMIC DNA]</scope>
    <source>
        <strain evidence="1 2">DSM 21793</strain>
    </source>
</reference>
<evidence type="ECO:0008006" key="3">
    <source>
        <dbReference type="Google" id="ProtNLM"/>
    </source>
</evidence>
<gene>
    <name evidence="1" type="ORF">GGQ61_002033</name>
</gene>
<organism evidence="1 2">
    <name type="scientific">Phenylobacterium haematophilum</name>
    <dbReference type="NCBI Taxonomy" id="98513"/>
    <lineage>
        <taxon>Bacteria</taxon>
        <taxon>Pseudomonadati</taxon>
        <taxon>Pseudomonadota</taxon>
        <taxon>Alphaproteobacteria</taxon>
        <taxon>Caulobacterales</taxon>
        <taxon>Caulobacteraceae</taxon>
        <taxon>Phenylobacterium</taxon>
    </lineage>
</organism>
<comment type="caution">
    <text evidence="1">The sequence shown here is derived from an EMBL/GenBank/DDBJ whole genome shotgun (WGS) entry which is preliminary data.</text>
</comment>
<keyword evidence="2" id="KW-1185">Reference proteome</keyword>
<evidence type="ECO:0000313" key="2">
    <source>
        <dbReference type="Proteomes" id="UP000530564"/>
    </source>
</evidence>
<evidence type="ECO:0000313" key="1">
    <source>
        <dbReference type="EMBL" id="MBB3891316.1"/>
    </source>
</evidence>
<dbReference type="InterPro" id="IPR010593">
    <property type="entry name" value="DUF1159"/>
</dbReference>
<dbReference type="InterPro" id="IPR007922">
    <property type="entry name" value="DciA-like"/>
</dbReference>
<name>A0A839ZY74_9CAUL</name>
<dbReference type="PANTHER" id="PTHR36456">
    <property type="entry name" value="UPF0232 PROTEIN SCO3875"/>
    <property type="match status" value="1"/>
</dbReference>
<dbReference type="PIRSF" id="PIRSF032064">
    <property type="entry name" value="UCP032064"/>
    <property type="match status" value="1"/>
</dbReference>
<proteinExistence type="predicted"/>
<dbReference type="RefSeq" id="WP_183772066.1">
    <property type="nucleotide sequence ID" value="NZ_JACIDK010000002.1"/>
</dbReference>
<dbReference type="PANTHER" id="PTHR36456:SF1">
    <property type="entry name" value="UPF0232 PROTEIN SCO3875"/>
    <property type="match status" value="1"/>
</dbReference>